<dbReference type="EMBL" id="JACSPO010000004">
    <property type="protein sequence ID" value="MBD8062536.1"/>
    <property type="molecule type" value="Genomic_DNA"/>
</dbReference>
<dbReference type="RefSeq" id="WP_251839642.1">
    <property type="nucleotide sequence ID" value="NZ_JACSPO010000004.1"/>
</dbReference>
<sequence length="318" mass="35123">MDREPLDLIPTRDAALRGVDIRSAKASVVRLRHGTYVDREALGAASPALRYEYVVRATVESMRSGAPLAHESAAVVLEIPIIGPWPDRTHVMVKAGRGGRSSARIVRHGTREMPDLVTVEGIAVVHPARTVVDLARTRSFASGLASADHVLRTGLVTREQLLAEVEKIGYHRGAGRARAVVEHADARAESVGESLSRAQMIELRLPVPVLQHDVYDADGFVGRTDFWWPELRLVGEFDGKVRFGREIAGDLSDARQALWREKQREDRLRRLGLGVVRWTWDEASDRGRYARLLARAGLHPGRRTESGLIPAADPASRS</sequence>
<comment type="caution">
    <text evidence="1">The sequence shown here is derived from an EMBL/GenBank/DDBJ whole genome shotgun (WGS) entry which is preliminary data.</text>
</comment>
<evidence type="ECO:0000313" key="2">
    <source>
        <dbReference type="Proteomes" id="UP000661894"/>
    </source>
</evidence>
<accession>A0ABR8Z3P7</accession>
<proteinExistence type="predicted"/>
<gene>
    <name evidence="1" type="ORF">H9624_09390</name>
</gene>
<evidence type="ECO:0000313" key="1">
    <source>
        <dbReference type="EMBL" id="MBD8062536.1"/>
    </source>
</evidence>
<organism evidence="1 2">
    <name type="scientific">Oceanitalea stevensii</name>
    <dbReference type="NCBI Taxonomy" id="2763072"/>
    <lineage>
        <taxon>Bacteria</taxon>
        <taxon>Bacillati</taxon>
        <taxon>Actinomycetota</taxon>
        <taxon>Actinomycetes</taxon>
        <taxon>Micrococcales</taxon>
        <taxon>Bogoriellaceae</taxon>
        <taxon>Georgenia</taxon>
    </lineage>
</organism>
<evidence type="ECO:0008006" key="3">
    <source>
        <dbReference type="Google" id="ProtNLM"/>
    </source>
</evidence>
<dbReference type="Proteomes" id="UP000661894">
    <property type="component" value="Unassembled WGS sequence"/>
</dbReference>
<protein>
    <recommendedName>
        <fullName evidence="3">Transcriptional regulator, AbiEi antitoxin, Type IV TA system</fullName>
    </recommendedName>
</protein>
<keyword evidence="2" id="KW-1185">Reference proteome</keyword>
<name>A0ABR8Z3P7_9MICO</name>
<reference evidence="1 2" key="1">
    <citation type="submission" date="2020-08" db="EMBL/GenBank/DDBJ databases">
        <title>A Genomic Blueprint of the Chicken Gut Microbiome.</title>
        <authorList>
            <person name="Gilroy R."/>
            <person name="Ravi A."/>
            <person name="Getino M."/>
            <person name="Pursley I."/>
            <person name="Horton D.L."/>
            <person name="Alikhan N.-F."/>
            <person name="Baker D."/>
            <person name="Gharbi K."/>
            <person name="Hall N."/>
            <person name="Watson M."/>
            <person name="Adriaenssens E.M."/>
            <person name="Foster-Nyarko E."/>
            <person name="Jarju S."/>
            <person name="Secka A."/>
            <person name="Antonio M."/>
            <person name="Oren A."/>
            <person name="Chaudhuri R."/>
            <person name="La Ragione R.M."/>
            <person name="Hildebrand F."/>
            <person name="Pallen M.J."/>
        </authorList>
    </citation>
    <scope>NUCLEOTIDE SEQUENCE [LARGE SCALE GENOMIC DNA]</scope>
    <source>
        <strain evidence="1 2">Sa1BUA1</strain>
    </source>
</reference>